<dbReference type="Pfam" id="PF14657">
    <property type="entry name" value="Arm-DNA-bind_4"/>
    <property type="match status" value="1"/>
</dbReference>
<dbReference type="Proteomes" id="UP001219957">
    <property type="component" value="Chromosome"/>
</dbReference>
<dbReference type="InterPro" id="IPR028259">
    <property type="entry name" value="AP2-like_int_N"/>
</dbReference>
<dbReference type="PANTHER" id="PTHR30349">
    <property type="entry name" value="PHAGE INTEGRASE-RELATED"/>
    <property type="match status" value="1"/>
</dbReference>
<accession>A0ABY8B5G8</accession>
<feature type="domain" description="Core-binding (CB)" evidence="7">
    <location>
        <begin position="60"/>
        <end position="142"/>
    </location>
</feature>
<dbReference type="Gene3D" id="1.10.443.10">
    <property type="entry name" value="Intergrase catalytic core"/>
    <property type="match status" value="1"/>
</dbReference>
<evidence type="ECO:0000256" key="1">
    <source>
        <dbReference type="ARBA" id="ARBA00008857"/>
    </source>
</evidence>
<dbReference type="InterPro" id="IPR002104">
    <property type="entry name" value="Integrase_catalytic"/>
</dbReference>
<dbReference type="Pfam" id="PF14659">
    <property type="entry name" value="Phage_int_SAM_3"/>
    <property type="match status" value="1"/>
</dbReference>
<evidence type="ECO:0000259" key="7">
    <source>
        <dbReference type="PROSITE" id="PS51900"/>
    </source>
</evidence>
<dbReference type="PANTHER" id="PTHR30349:SF64">
    <property type="entry name" value="PROPHAGE INTEGRASE INTD-RELATED"/>
    <property type="match status" value="1"/>
</dbReference>
<dbReference type="Gene3D" id="1.10.150.130">
    <property type="match status" value="1"/>
</dbReference>
<feature type="domain" description="Tyr recombinase" evidence="6">
    <location>
        <begin position="170"/>
        <end position="378"/>
    </location>
</feature>
<sequence length="402" mass="47015">MAIFRKRNGKWQYRIYFYDEGGKRRERSRSNFTTKREAQMAAAKEESKLLNNTFVMDQSVRFDTFALEWLETFKRPHVKESTYDRISRTVKNHLIPQFGEYRLIDINRVMYQKWINEKVEVYSLGTVRSFHSTFSSILDHALLDMNLIEKNPAHRIRISKRDDTPDEDDDVLEFLEMDELNRLLAYLEATPHGKYKRSIQYLALFTLIARTGLRVGEALALEWEDIDLDAGTVRVNKTLSFGSKLELKVTKPKTKKANRTLRIDSQTKELMQRHRTSQKEVYLAYPNYKKPELPLVFHSPNGKWLRTSIVRDYLRDACKKSGVQHISPHVLRHSHAVHLLEAGADVKYVADRLGHADTKITMNIYLHVSKKIEHDAMELYEKRIGSLSEASIKMSKKLHSSN</sequence>
<dbReference type="InterPro" id="IPR011010">
    <property type="entry name" value="DNA_brk_join_enz"/>
</dbReference>
<keyword evidence="2" id="KW-0229">DNA integration</keyword>
<keyword evidence="4" id="KW-0233">DNA recombination</keyword>
<evidence type="ECO:0000256" key="2">
    <source>
        <dbReference type="ARBA" id="ARBA00022908"/>
    </source>
</evidence>
<keyword evidence="3 5" id="KW-0238">DNA-binding</keyword>
<gene>
    <name evidence="8" type="ORF">OE059_04625</name>
</gene>
<name>A0ABY8B5G8_9BACL</name>
<dbReference type="InterPro" id="IPR044068">
    <property type="entry name" value="CB"/>
</dbReference>
<evidence type="ECO:0000313" key="9">
    <source>
        <dbReference type="Proteomes" id="UP001219957"/>
    </source>
</evidence>
<dbReference type="RefSeq" id="WP_275060456.1">
    <property type="nucleotide sequence ID" value="NZ_CP109617.1"/>
</dbReference>
<dbReference type="Pfam" id="PF00589">
    <property type="entry name" value="Phage_integrase"/>
    <property type="match status" value="1"/>
</dbReference>
<evidence type="ECO:0000256" key="3">
    <source>
        <dbReference type="ARBA" id="ARBA00023125"/>
    </source>
</evidence>
<dbReference type="InterPro" id="IPR013762">
    <property type="entry name" value="Integrase-like_cat_sf"/>
</dbReference>
<evidence type="ECO:0000259" key="6">
    <source>
        <dbReference type="PROSITE" id="PS51898"/>
    </source>
</evidence>
<proteinExistence type="inferred from homology"/>
<dbReference type="InterPro" id="IPR004107">
    <property type="entry name" value="Integrase_SAM-like_N"/>
</dbReference>
<evidence type="ECO:0000256" key="5">
    <source>
        <dbReference type="PROSITE-ProRule" id="PRU01248"/>
    </source>
</evidence>
<dbReference type="PROSITE" id="PS51898">
    <property type="entry name" value="TYR_RECOMBINASE"/>
    <property type="match status" value="1"/>
</dbReference>
<evidence type="ECO:0000256" key="4">
    <source>
        <dbReference type="ARBA" id="ARBA00023172"/>
    </source>
</evidence>
<dbReference type="EMBL" id="CP109617">
    <property type="protein sequence ID" value="WED56147.1"/>
    <property type="molecule type" value="Genomic_DNA"/>
</dbReference>
<organism evidence="8 9">
    <name type="scientific">Exiguobacterium profundum</name>
    <dbReference type="NCBI Taxonomy" id="307643"/>
    <lineage>
        <taxon>Bacteria</taxon>
        <taxon>Bacillati</taxon>
        <taxon>Bacillota</taxon>
        <taxon>Bacilli</taxon>
        <taxon>Bacillales</taxon>
        <taxon>Bacillales Family XII. Incertae Sedis</taxon>
        <taxon>Exiguobacterium</taxon>
    </lineage>
</organism>
<dbReference type="PROSITE" id="PS51900">
    <property type="entry name" value="CB"/>
    <property type="match status" value="1"/>
</dbReference>
<reference evidence="8 9" key="1">
    <citation type="submission" date="2022-10" db="EMBL/GenBank/DDBJ databases">
        <title>Complete genome sequence of Exiguobacterium profundum TSS-3 isolated from an extremely saline-alkaline spring located in Ixtapa, Chiapas-Mexico.</title>
        <authorList>
            <person name="Rincon-Rosales R."/>
            <person name="Rogel M.A."/>
            <person name="Rincon-Molina C.I."/>
            <person name="Guerrero G."/>
            <person name="Manzano-Gomez L.A."/>
            <person name="Lopez-Lopez A."/>
            <person name="Rincon Molina F.A."/>
            <person name="Martinez-Romero E."/>
        </authorList>
    </citation>
    <scope>NUCLEOTIDE SEQUENCE [LARGE SCALE GENOMIC DNA]</scope>
    <source>
        <strain evidence="8 9">TSS-3</strain>
    </source>
</reference>
<dbReference type="InterPro" id="IPR050090">
    <property type="entry name" value="Tyrosine_recombinase_XerCD"/>
</dbReference>
<dbReference type="CDD" id="cd01189">
    <property type="entry name" value="INT_ICEBs1_C_like"/>
    <property type="match status" value="1"/>
</dbReference>
<dbReference type="InterPro" id="IPR010998">
    <property type="entry name" value="Integrase_recombinase_N"/>
</dbReference>
<keyword evidence="9" id="KW-1185">Reference proteome</keyword>
<evidence type="ECO:0000313" key="8">
    <source>
        <dbReference type="EMBL" id="WED56147.1"/>
    </source>
</evidence>
<comment type="similarity">
    <text evidence="1">Belongs to the 'phage' integrase family.</text>
</comment>
<dbReference type="SUPFAM" id="SSF56349">
    <property type="entry name" value="DNA breaking-rejoining enzymes"/>
    <property type="match status" value="1"/>
</dbReference>
<protein>
    <submittedName>
        <fullName evidence="8">Site-specific integrase</fullName>
    </submittedName>
</protein>